<name>A0ABQ2L3H4_9BACL</name>
<dbReference type="Proteomes" id="UP000606653">
    <property type="component" value="Unassembled WGS sequence"/>
</dbReference>
<accession>A0ABQ2L3H4</accession>
<gene>
    <name evidence="1" type="ORF">GCM10010969_22320</name>
</gene>
<protein>
    <submittedName>
        <fullName evidence="1">Uncharacterized protein</fullName>
    </submittedName>
</protein>
<comment type="caution">
    <text evidence="1">The sequence shown here is derived from an EMBL/GenBank/DDBJ whole genome shotgun (WGS) entry which is preliminary data.</text>
</comment>
<sequence length="111" mass="12424">MFELEAGIRYIGDRPEIEIMHGDPLISSSIIIEGEEIGGPSVVITIGIFTTLKANEWHTQDITLQSSRTQIKQFYEKDGKITINAGFSADGYTYEQKDNAFLSLKAEDIPR</sequence>
<evidence type="ECO:0000313" key="1">
    <source>
        <dbReference type="EMBL" id="GGO00750.1"/>
    </source>
</evidence>
<organism evidence="1 2">
    <name type="scientific">Saccharibacillus kuerlensis</name>
    <dbReference type="NCBI Taxonomy" id="459527"/>
    <lineage>
        <taxon>Bacteria</taxon>
        <taxon>Bacillati</taxon>
        <taxon>Bacillota</taxon>
        <taxon>Bacilli</taxon>
        <taxon>Bacillales</taxon>
        <taxon>Paenibacillaceae</taxon>
        <taxon>Saccharibacillus</taxon>
    </lineage>
</organism>
<proteinExistence type="predicted"/>
<evidence type="ECO:0000313" key="2">
    <source>
        <dbReference type="Proteomes" id="UP000606653"/>
    </source>
</evidence>
<reference evidence="2" key="1">
    <citation type="journal article" date="2019" name="Int. J. Syst. Evol. Microbiol.">
        <title>The Global Catalogue of Microorganisms (GCM) 10K type strain sequencing project: providing services to taxonomists for standard genome sequencing and annotation.</title>
        <authorList>
            <consortium name="The Broad Institute Genomics Platform"/>
            <consortium name="The Broad Institute Genome Sequencing Center for Infectious Disease"/>
            <person name="Wu L."/>
            <person name="Ma J."/>
        </authorList>
    </citation>
    <scope>NUCLEOTIDE SEQUENCE [LARGE SCALE GENOMIC DNA]</scope>
    <source>
        <strain evidence="2">CGMCC 1.6964</strain>
    </source>
</reference>
<dbReference type="EMBL" id="BMLN01000005">
    <property type="protein sequence ID" value="GGO00750.1"/>
    <property type="molecule type" value="Genomic_DNA"/>
</dbReference>
<keyword evidence="2" id="KW-1185">Reference proteome</keyword>